<organism evidence="3 4">
    <name type="scientific">Stylophora pistillata</name>
    <name type="common">Smooth cauliflower coral</name>
    <dbReference type="NCBI Taxonomy" id="50429"/>
    <lineage>
        <taxon>Eukaryota</taxon>
        <taxon>Metazoa</taxon>
        <taxon>Cnidaria</taxon>
        <taxon>Anthozoa</taxon>
        <taxon>Hexacorallia</taxon>
        <taxon>Scleractinia</taxon>
        <taxon>Astrocoeniina</taxon>
        <taxon>Pocilloporidae</taxon>
        <taxon>Stylophora</taxon>
    </lineage>
</organism>
<name>A0A2B4SYM6_STYPI</name>
<feature type="transmembrane region" description="Helical" evidence="1">
    <location>
        <begin position="364"/>
        <end position="382"/>
    </location>
</feature>
<feature type="domain" description="Endonuclease/exonuclease/phosphatase" evidence="2">
    <location>
        <begin position="221"/>
        <end position="342"/>
    </location>
</feature>
<gene>
    <name evidence="3" type="ORF">AWC38_SpisGene1612</name>
</gene>
<dbReference type="SUPFAM" id="SSF56219">
    <property type="entry name" value="DNase I-like"/>
    <property type="match status" value="1"/>
</dbReference>
<evidence type="ECO:0000259" key="2">
    <source>
        <dbReference type="Pfam" id="PF03372"/>
    </source>
</evidence>
<dbReference type="PANTHER" id="PTHR46670">
    <property type="entry name" value="ENDO/EXONUCLEASE/PHOSPHATASE DOMAIN-CONTAINING PROTEIN"/>
    <property type="match status" value="1"/>
</dbReference>
<dbReference type="Pfam" id="PF03372">
    <property type="entry name" value="Exo_endo_phos"/>
    <property type="match status" value="1"/>
</dbReference>
<sequence length="383" mass="42096">MKKLTSRTDVGEDVQVVTTSRIFCSMFHNVKSGRLGGRGGDVFGRGERLGGRDRRLESAGETVGRGDGRLGGRSEGLALVEKEEDLEVEKKDLKGVVEDLLGRLKHWAGEAEVLEGEVKGSVEVYPREILVDVSKNPHFKALAHPFPQEVTPILISKQCAAVRTHSGSTRDPPQNCFPLSDSNAQIMAACQGDALGLATIPPTIRVSLCPSRREGEPRREVDIAIITETWLKSDDSTARIAATPPGYLLSDHPRPDRNGGGTGILARDSLVVKQARAGICDTFEYSEWIIVSGTARLRLVVIYRPPYSSSHPRTVGMFVTEFAEFLESVVMTTEPLVLAGDLTSMLISRLTMMRLTFKTYCHRWAYISILTFLLISLGTVWIC</sequence>
<dbReference type="PANTHER" id="PTHR46670:SF3">
    <property type="entry name" value="ENDONUCLEASE_EXONUCLEASE_PHOSPHATASE DOMAIN-CONTAINING PROTEIN"/>
    <property type="match status" value="1"/>
</dbReference>
<comment type="caution">
    <text evidence="3">The sequence shown here is derived from an EMBL/GenBank/DDBJ whole genome shotgun (WGS) entry which is preliminary data.</text>
</comment>
<dbReference type="EMBL" id="LSMT01000011">
    <property type="protein sequence ID" value="PFX33485.1"/>
    <property type="molecule type" value="Genomic_DNA"/>
</dbReference>
<dbReference type="InterPro" id="IPR005135">
    <property type="entry name" value="Endo/exonuclease/phosphatase"/>
</dbReference>
<evidence type="ECO:0000256" key="1">
    <source>
        <dbReference type="SAM" id="Phobius"/>
    </source>
</evidence>
<dbReference type="AlphaFoldDB" id="A0A2B4SYM6"/>
<protein>
    <recommendedName>
        <fullName evidence="2">Endonuclease/exonuclease/phosphatase domain-containing protein</fullName>
    </recommendedName>
</protein>
<evidence type="ECO:0000313" key="4">
    <source>
        <dbReference type="Proteomes" id="UP000225706"/>
    </source>
</evidence>
<dbReference type="Gene3D" id="3.60.10.10">
    <property type="entry name" value="Endonuclease/exonuclease/phosphatase"/>
    <property type="match status" value="1"/>
</dbReference>
<evidence type="ECO:0000313" key="3">
    <source>
        <dbReference type="EMBL" id="PFX33485.1"/>
    </source>
</evidence>
<proteinExistence type="predicted"/>
<keyword evidence="1" id="KW-1133">Transmembrane helix</keyword>
<keyword evidence="1" id="KW-0812">Transmembrane</keyword>
<dbReference type="InterPro" id="IPR036691">
    <property type="entry name" value="Endo/exonu/phosph_ase_sf"/>
</dbReference>
<keyword evidence="4" id="KW-1185">Reference proteome</keyword>
<keyword evidence="1" id="KW-0472">Membrane</keyword>
<accession>A0A2B4SYM6</accession>
<reference evidence="4" key="1">
    <citation type="journal article" date="2017" name="bioRxiv">
        <title>Comparative analysis of the genomes of Stylophora pistillata and Acropora digitifera provides evidence for extensive differences between species of corals.</title>
        <authorList>
            <person name="Voolstra C.R."/>
            <person name="Li Y."/>
            <person name="Liew Y.J."/>
            <person name="Baumgarten S."/>
            <person name="Zoccola D."/>
            <person name="Flot J.-F."/>
            <person name="Tambutte S."/>
            <person name="Allemand D."/>
            <person name="Aranda M."/>
        </authorList>
    </citation>
    <scope>NUCLEOTIDE SEQUENCE [LARGE SCALE GENOMIC DNA]</scope>
</reference>
<dbReference type="Proteomes" id="UP000225706">
    <property type="component" value="Unassembled WGS sequence"/>
</dbReference>